<keyword evidence="2 7" id="KW-0678">Repressor</keyword>
<evidence type="ECO:0000256" key="2">
    <source>
        <dbReference type="ARBA" id="ARBA00022491"/>
    </source>
</evidence>
<dbReference type="SUPFAM" id="SSF51735">
    <property type="entry name" value="NAD(P)-binding Rossmann-fold domains"/>
    <property type="match status" value="1"/>
</dbReference>
<name>A0A2S8F3W5_9BACT</name>
<dbReference type="InterPro" id="IPR036291">
    <property type="entry name" value="NAD(P)-bd_dom_sf"/>
</dbReference>
<comment type="subcellular location">
    <subcellularLocation>
        <location evidence="7">Cytoplasm</location>
    </subcellularLocation>
</comment>
<dbReference type="GO" id="GO:0003700">
    <property type="term" value="F:DNA-binding transcription factor activity"/>
    <property type="evidence" value="ECO:0007669"/>
    <property type="project" value="UniProtKB-UniRule"/>
</dbReference>
<dbReference type="NCBIfam" id="NF003996">
    <property type="entry name" value="PRK05472.2-5"/>
    <property type="match status" value="1"/>
</dbReference>
<dbReference type="InterPro" id="IPR022876">
    <property type="entry name" value="Tscrpt_rep_Rex"/>
</dbReference>
<comment type="caution">
    <text evidence="9">The sequence shown here is derived from an EMBL/GenBank/DDBJ whole genome shotgun (WGS) entry which is preliminary data.</text>
</comment>
<dbReference type="GO" id="GO:0003677">
    <property type="term" value="F:DNA binding"/>
    <property type="evidence" value="ECO:0007669"/>
    <property type="project" value="UniProtKB-UniRule"/>
</dbReference>
<sequence length="233" mass="25176">MSKSKDKNKPTADAVPKAVVSRLSLYLRELQRLQRDGVVTTSSTQLGQLLGFTDAQVRKDLAHFGHFGYPGVGYRCSELVAAVKQIIGTDHTWPVVLAGVGNLGRALLGHRGFSHQGFDIVAAVDSDPSKFGKTLDGIEIQPIARLPELVMQHDVRLAIIAAPASAAQEVAERIVAAGIYGILNFAPITLHLPPEVAVSSVDLAIEMEQLSFAMTNLRPPSELLPEEEEPLRE</sequence>
<dbReference type="Pfam" id="PF06971">
    <property type="entry name" value="Put_DNA-bind_N"/>
    <property type="match status" value="1"/>
</dbReference>
<dbReference type="InterPro" id="IPR036390">
    <property type="entry name" value="WH_DNA-bd_sf"/>
</dbReference>
<dbReference type="InterPro" id="IPR036388">
    <property type="entry name" value="WH-like_DNA-bd_sf"/>
</dbReference>
<dbReference type="EMBL" id="PUIB01000029">
    <property type="protein sequence ID" value="PQO26838.1"/>
    <property type="molecule type" value="Genomic_DNA"/>
</dbReference>
<dbReference type="PANTHER" id="PTHR35786:SF1">
    <property type="entry name" value="REDOX-SENSING TRANSCRIPTIONAL REPRESSOR REX 1"/>
    <property type="match status" value="1"/>
</dbReference>
<evidence type="ECO:0000256" key="3">
    <source>
        <dbReference type="ARBA" id="ARBA00023015"/>
    </source>
</evidence>
<dbReference type="PANTHER" id="PTHR35786">
    <property type="entry name" value="REDOX-SENSING TRANSCRIPTIONAL REPRESSOR REX"/>
    <property type="match status" value="1"/>
</dbReference>
<feature type="domain" description="CoA-binding" evidence="8">
    <location>
        <begin position="88"/>
        <end position="189"/>
    </location>
</feature>
<evidence type="ECO:0000256" key="4">
    <source>
        <dbReference type="ARBA" id="ARBA00023027"/>
    </source>
</evidence>
<evidence type="ECO:0000256" key="7">
    <source>
        <dbReference type="HAMAP-Rule" id="MF_01131"/>
    </source>
</evidence>
<reference evidence="9 10" key="1">
    <citation type="submission" date="2018-02" db="EMBL/GenBank/DDBJ databases">
        <title>Comparative genomes isolates from brazilian mangrove.</title>
        <authorList>
            <person name="Araujo J.E."/>
            <person name="Taketani R.G."/>
            <person name="Silva M.C.P."/>
            <person name="Loureco M.V."/>
            <person name="Andreote F.D."/>
        </authorList>
    </citation>
    <scope>NUCLEOTIDE SEQUENCE [LARGE SCALE GENOMIC DNA]</scope>
    <source>
        <strain evidence="9 10">NAP PRIS-MGV</strain>
    </source>
</reference>
<evidence type="ECO:0000259" key="8">
    <source>
        <dbReference type="SMART" id="SM00881"/>
    </source>
</evidence>
<dbReference type="HAMAP" id="MF_01131">
    <property type="entry name" value="Rex"/>
    <property type="match status" value="1"/>
</dbReference>
<keyword evidence="1 7" id="KW-0963">Cytoplasm</keyword>
<evidence type="ECO:0000313" key="9">
    <source>
        <dbReference type="EMBL" id="PQO26838.1"/>
    </source>
</evidence>
<dbReference type="Proteomes" id="UP000239388">
    <property type="component" value="Unassembled WGS sequence"/>
</dbReference>
<protein>
    <recommendedName>
        <fullName evidence="7">Redox-sensing transcriptional repressor Rex</fullName>
    </recommendedName>
</protein>
<dbReference type="NCBIfam" id="NF003993">
    <property type="entry name" value="PRK05472.2-2"/>
    <property type="match status" value="1"/>
</dbReference>
<feature type="DNA-binding region" description="H-T-H motif" evidence="7">
    <location>
        <begin position="25"/>
        <end position="64"/>
    </location>
</feature>
<comment type="subunit">
    <text evidence="7">Homodimer.</text>
</comment>
<gene>
    <name evidence="7" type="primary">rex</name>
    <name evidence="9" type="ORF">C5Y98_29130</name>
</gene>
<keyword evidence="3 7" id="KW-0805">Transcription regulation</keyword>
<evidence type="ECO:0000256" key="6">
    <source>
        <dbReference type="ARBA" id="ARBA00023163"/>
    </source>
</evidence>
<dbReference type="Gene3D" id="3.40.50.720">
    <property type="entry name" value="NAD(P)-binding Rossmann-like Domain"/>
    <property type="match status" value="1"/>
</dbReference>
<dbReference type="RefSeq" id="WP_105359973.1">
    <property type="nucleotide sequence ID" value="NZ_PUIB01000029.1"/>
</dbReference>
<dbReference type="GO" id="GO:0005737">
    <property type="term" value="C:cytoplasm"/>
    <property type="evidence" value="ECO:0007669"/>
    <property type="project" value="UniProtKB-SubCell"/>
</dbReference>
<organism evidence="9 10">
    <name type="scientific">Blastopirellula marina</name>
    <dbReference type="NCBI Taxonomy" id="124"/>
    <lineage>
        <taxon>Bacteria</taxon>
        <taxon>Pseudomonadati</taxon>
        <taxon>Planctomycetota</taxon>
        <taxon>Planctomycetia</taxon>
        <taxon>Pirellulales</taxon>
        <taxon>Pirellulaceae</taxon>
        <taxon>Blastopirellula</taxon>
    </lineage>
</organism>
<keyword evidence="6 7" id="KW-0804">Transcription</keyword>
<accession>A0A2S8F3W5</accession>
<comment type="function">
    <text evidence="7">Modulates transcription in response to changes in cellular NADH/NAD(+) redox state.</text>
</comment>
<dbReference type="SUPFAM" id="SSF46785">
    <property type="entry name" value="Winged helix' DNA-binding domain"/>
    <property type="match status" value="1"/>
</dbReference>
<dbReference type="AlphaFoldDB" id="A0A2S8F3W5"/>
<dbReference type="OrthoDB" id="9784760at2"/>
<proteinExistence type="inferred from homology"/>
<comment type="similarity">
    <text evidence="7">Belongs to the transcriptional regulatory Rex family.</text>
</comment>
<dbReference type="NCBIfam" id="NF003992">
    <property type="entry name" value="PRK05472.2-1"/>
    <property type="match status" value="1"/>
</dbReference>
<keyword evidence="5 7" id="KW-0238">DNA-binding</keyword>
<dbReference type="Pfam" id="PF02629">
    <property type="entry name" value="CoA_binding"/>
    <property type="match status" value="1"/>
</dbReference>
<feature type="binding site" evidence="7">
    <location>
        <begin position="99"/>
        <end position="104"/>
    </location>
    <ligand>
        <name>NAD(+)</name>
        <dbReference type="ChEBI" id="CHEBI:57540"/>
    </ligand>
</feature>
<keyword evidence="4 7" id="KW-0520">NAD</keyword>
<dbReference type="Gene3D" id="1.10.10.10">
    <property type="entry name" value="Winged helix-like DNA-binding domain superfamily/Winged helix DNA-binding domain"/>
    <property type="match status" value="1"/>
</dbReference>
<evidence type="ECO:0000256" key="1">
    <source>
        <dbReference type="ARBA" id="ARBA00022490"/>
    </source>
</evidence>
<dbReference type="SMART" id="SM00881">
    <property type="entry name" value="CoA_binding"/>
    <property type="match status" value="1"/>
</dbReference>
<dbReference type="GO" id="GO:0051775">
    <property type="term" value="P:response to redox state"/>
    <property type="evidence" value="ECO:0007669"/>
    <property type="project" value="InterPro"/>
</dbReference>
<dbReference type="InterPro" id="IPR058236">
    <property type="entry name" value="Rex_actinobacterial-type"/>
</dbReference>
<evidence type="ECO:0000313" key="10">
    <source>
        <dbReference type="Proteomes" id="UP000239388"/>
    </source>
</evidence>
<evidence type="ECO:0000256" key="5">
    <source>
        <dbReference type="ARBA" id="ARBA00023125"/>
    </source>
</evidence>
<dbReference type="NCBIfam" id="NF003994">
    <property type="entry name" value="PRK05472.2-3"/>
    <property type="match status" value="1"/>
</dbReference>
<dbReference type="GO" id="GO:0045892">
    <property type="term" value="P:negative regulation of DNA-templated transcription"/>
    <property type="evidence" value="ECO:0007669"/>
    <property type="project" value="InterPro"/>
</dbReference>
<dbReference type="InterPro" id="IPR003781">
    <property type="entry name" value="CoA-bd"/>
</dbReference>
<dbReference type="InterPro" id="IPR009718">
    <property type="entry name" value="Rex_DNA-bd_C_dom"/>
</dbReference>
<dbReference type="NCBIfam" id="NF003995">
    <property type="entry name" value="PRK05472.2-4"/>
    <property type="match status" value="1"/>
</dbReference>